<proteinExistence type="predicted"/>
<dbReference type="InterPro" id="IPR032287">
    <property type="entry name" value="DUF4838"/>
</dbReference>
<dbReference type="Gene3D" id="3.30.379.10">
    <property type="entry name" value="Chitobiase/beta-hexosaminidase domain 2-like"/>
    <property type="match status" value="1"/>
</dbReference>
<keyword evidence="2" id="KW-0732">Signal</keyword>
<dbReference type="AlphaFoldDB" id="A0A927CCF7"/>
<dbReference type="SUPFAM" id="SSF55545">
    <property type="entry name" value="beta-N-acetylhexosaminidase-like domain"/>
    <property type="match status" value="1"/>
</dbReference>
<sequence length="763" mass="85700">MVRTSTSVLLSLILVVVTMQSFTFAAPDSMNGQGNQMMLASNGKGKYGVFVSSNADALERHAAQELVNYLTQVTGAPFQLSEGTTPPAGPLFVVGRNALTENLVPELAGNSLGEDGFVIRAAQRYIIIAGSDPRGTMYGVNYFLDYYVGVKWYSPSYTFVPTNPNLRLRVTNDVQVPRFEYREMYVNDGNNEQYRAHNLLNGKYRDRSIHVPQSEPWLDSWSSYWPYDVHNFKKIVPQTPYHHGNQLLAMNESVRSIAAGNLVQLITQRVSEGKDASFGFSQEDTTWNPDPDSLAFANQHGGSLAAPVMDMVGDIATRVKTEIPDARIGTLAYMFTEEAPTGMTLPDNVVITFAPIYKDHGRALNDPKNSFSKANIEQWAQMSDDILFWDYIMDFSGGGYLMPYPSLYAMSETIQYLATLPSVKGYFGEHIVGNTAPISTGLTDLRAWVGARLLWNPDQDYRELIDEFVNGYYGDAAPYISQYITLLHEAFEQSDSTLTISTPITSPFLSFDLMRQIDGLFDQAVAATNDPVSLNHVQRTRIEVDYTILMRYVDYRSEARKRNIQWDPDYDNRYARFKTYTADIINYKSKGTMESLYRLIDIRRTLPTIPDFVSGLPDSDWMDFQDHMFWLYEPAGTTLVSDAAASDQAAAKVKGSTNQWAIQLHDTVLPREGQWKLYANVRVDPGTGSPGTTAFNFGFNSPSGGGRTSMDYAHVADGAYSFVEFPWVYEYNPNQPNRYFWLAPPNSSAIANLYVDRIIAVRQ</sequence>
<evidence type="ECO:0000313" key="4">
    <source>
        <dbReference type="EMBL" id="MBD2863305.1"/>
    </source>
</evidence>
<dbReference type="RefSeq" id="WP_190928939.1">
    <property type="nucleotide sequence ID" value="NZ_JACXJA010000019.1"/>
</dbReference>
<organism evidence="4 5">
    <name type="scientific">Paenibacillus oceani</name>
    <dbReference type="NCBI Taxonomy" id="2772510"/>
    <lineage>
        <taxon>Bacteria</taxon>
        <taxon>Bacillati</taxon>
        <taxon>Bacillota</taxon>
        <taxon>Bacilli</taxon>
        <taxon>Bacillales</taxon>
        <taxon>Paenibacillaceae</taxon>
        <taxon>Paenibacillus</taxon>
    </lineage>
</organism>
<dbReference type="InterPro" id="IPR029018">
    <property type="entry name" value="Hex-like_dom2"/>
</dbReference>
<dbReference type="Pfam" id="PF16126">
    <property type="entry name" value="DUF4838"/>
    <property type="match status" value="1"/>
</dbReference>
<dbReference type="PANTHER" id="PTHR47406:SF2">
    <property type="entry name" value="ALPHA GLUCURONIDASE N-TERMINAL DOMAIN-CONTAINING PROTEIN"/>
    <property type="match status" value="1"/>
</dbReference>
<feature type="domain" description="Alpha glucuronidase N-terminal" evidence="3">
    <location>
        <begin position="57"/>
        <end position="140"/>
    </location>
</feature>
<dbReference type="PANTHER" id="PTHR47406">
    <property type="entry name" value="COAGULATION FACTOR 5/8 TYPE, C-TERMINAL"/>
    <property type="match status" value="1"/>
</dbReference>
<gene>
    <name evidence="4" type="ORF">IDH45_15030</name>
</gene>
<evidence type="ECO:0000256" key="1">
    <source>
        <dbReference type="ARBA" id="ARBA00022801"/>
    </source>
</evidence>
<reference evidence="4" key="1">
    <citation type="submission" date="2020-09" db="EMBL/GenBank/DDBJ databases">
        <title>A novel bacterium of genus Paenibacillus, isolated from South China Sea.</title>
        <authorList>
            <person name="Huang H."/>
            <person name="Mo K."/>
            <person name="Hu Y."/>
        </authorList>
    </citation>
    <scope>NUCLEOTIDE SEQUENCE</scope>
    <source>
        <strain evidence="4">IB182363</strain>
    </source>
</reference>
<protein>
    <submittedName>
        <fullName evidence="4">DUF4838 domain-containing protein</fullName>
    </submittedName>
</protein>
<comment type="caution">
    <text evidence="4">The sequence shown here is derived from an EMBL/GenBank/DDBJ whole genome shotgun (WGS) entry which is preliminary data.</text>
</comment>
<evidence type="ECO:0000256" key="2">
    <source>
        <dbReference type="SAM" id="SignalP"/>
    </source>
</evidence>
<feature type="chain" id="PRO_5036758474" evidence="2">
    <location>
        <begin position="26"/>
        <end position="763"/>
    </location>
</feature>
<evidence type="ECO:0000259" key="3">
    <source>
        <dbReference type="Pfam" id="PF03648"/>
    </source>
</evidence>
<dbReference type="GO" id="GO:0045493">
    <property type="term" value="P:xylan catabolic process"/>
    <property type="evidence" value="ECO:0007669"/>
    <property type="project" value="InterPro"/>
</dbReference>
<name>A0A927CCF7_9BACL</name>
<dbReference type="InterPro" id="IPR005154">
    <property type="entry name" value="Glyco_hydro_67_aGlcAse_N"/>
</dbReference>
<feature type="signal peptide" evidence="2">
    <location>
        <begin position="1"/>
        <end position="25"/>
    </location>
</feature>
<keyword evidence="1" id="KW-0378">Hydrolase</keyword>
<dbReference type="EMBL" id="JACXJA010000019">
    <property type="protein sequence ID" value="MBD2863305.1"/>
    <property type="molecule type" value="Genomic_DNA"/>
</dbReference>
<evidence type="ECO:0000313" key="5">
    <source>
        <dbReference type="Proteomes" id="UP000639396"/>
    </source>
</evidence>
<accession>A0A927CCF7</accession>
<dbReference type="Proteomes" id="UP000639396">
    <property type="component" value="Unassembled WGS sequence"/>
</dbReference>
<dbReference type="Pfam" id="PF03648">
    <property type="entry name" value="Glyco_hydro_67N"/>
    <property type="match status" value="1"/>
</dbReference>
<dbReference type="GO" id="GO:0046559">
    <property type="term" value="F:alpha-glucuronidase activity"/>
    <property type="evidence" value="ECO:0007669"/>
    <property type="project" value="InterPro"/>
</dbReference>
<keyword evidence="5" id="KW-1185">Reference proteome</keyword>